<protein>
    <submittedName>
        <fullName evidence="1">Uncharacterized protein</fullName>
    </submittedName>
</protein>
<gene>
    <name evidence="1" type="ORF">MJG53_006794</name>
</gene>
<sequence length="203" mass="21929">MQGSSLLPGTVDPTPHRGRALAAPASCSRATTGAEGGLIPQNGTRDSTRQRPSLCSEPPRNQAALWGSCYPMSPPLAPRSATQLLAAPVTSRKVALIDVVWPDCSSGAPGSLVSMATMQKHHTWRGREVFPSSADWSCCPFKARLSGCLFLPASPFDYACPPVALTEFLKRWQERLMESWPPCMPVNITHVTKPCWHASYGQA</sequence>
<organism evidence="1 2">
    <name type="scientific">Ovis ammon polii x Ovis aries</name>
    <dbReference type="NCBI Taxonomy" id="2918886"/>
    <lineage>
        <taxon>Eukaryota</taxon>
        <taxon>Metazoa</taxon>
        <taxon>Chordata</taxon>
        <taxon>Craniata</taxon>
        <taxon>Vertebrata</taxon>
        <taxon>Euteleostomi</taxon>
        <taxon>Mammalia</taxon>
        <taxon>Eutheria</taxon>
        <taxon>Laurasiatheria</taxon>
        <taxon>Artiodactyla</taxon>
        <taxon>Ruminantia</taxon>
        <taxon>Pecora</taxon>
        <taxon>Bovidae</taxon>
        <taxon>Caprinae</taxon>
        <taxon>Ovis</taxon>
    </lineage>
</organism>
<evidence type="ECO:0000313" key="1">
    <source>
        <dbReference type="EMBL" id="KAI4585260.1"/>
    </source>
</evidence>
<comment type="caution">
    <text evidence="1">The sequence shown here is derived from an EMBL/GenBank/DDBJ whole genome shotgun (WGS) entry which is preliminary data.</text>
</comment>
<dbReference type="EMBL" id="CM043030">
    <property type="protein sequence ID" value="KAI4585260.1"/>
    <property type="molecule type" value="Genomic_DNA"/>
</dbReference>
<dbReference type="Proteomes" id="UP001057279">
    <property type="component" value="Linkage Group LG05"/>
</dbReference>
<name>A0ACB9V5R5_9CETA</name>
<evidence type="ECO:0000313" key="2">
    <source>
        <dbReference type="Proteomes" id="UP001057279"/>
    </source>
</evidence>
<reference evidence="1" key="1">
    <citation type="submission" date="2022-03" db="EMBL/GenBank/DDBJ databases">
        <title>Genomic analyses of argali, domestic sheep and their hybrids provide insights into chromosomal evolution, heterosis and genetic basis of agronomic traits.</title>
        <authorList>
            <person name="Li M."/>
        </authorList>
    </citation>
    <scope>NUCLEOTIDE SEQUENCE</scope>
    <source>
        <strain evidence="1">F1 hybrid</strain>
    </source>
</reference>
<keyword evidence="2" id="KW-1185">Reference proteome</keyword>
<proteinExistence type="predicted"/>
<accession>A0ACB9V5R5</accession>